<dbReference type="Pfam" id="PF00015">
    <property type="entry name" value="MCPsignal"/>
    <property type="match status" value="1"/>
</dbReference>
<dbReference type="InterPro" id="IPR000700">
    <property type="entry name" value="PAS-assoc_C"/>
</dbReference>
<dbReference type="SMART" id="SM00283">
    <property type="entry name" value="MA"/>
    <property type="match status" value="1"/>
</dbReference>
<dbReference type="PANTHER" id="PTHR32089">
    <property type="entry name" value="METHYL-ACCEPTING CHEMOTAXIS PROTEIN MCPB"/>
    <property type="match status" value="1"/>
</dbReference>
<dbReference type="PANTHER" id="PTHR32089:SF112">
    <property type="entry name" value="LYSOZYME-LIKE PROTEIN-RELATED"/>
    <property type="match status" value="1"/>
</dbReference>
<dbReference type="AlphaFoldDB" id="A0A1M6NVE0"/>
<dbReference type="Gene3D" id="1.10.287.950">
    <property type="entry name" value="Methyl-accepting chemotaxis protein"/>
    <property type="match status" value="1"/>
</dbReference>
<evidence type="ECO:0000256" key="2">
    <source>
        <dbReference type="PROSITE-ProRule" id="PRU00284"/>
    </source>
</evidence>
<evidence type="ECO:0000313" key="5">
    <source>
        <dbReference type="EMBL" id="SHJ99611.1"/>
    </source>
</evidence>
<dbReference type="SUPFAM" id="SSF58104">
    <property type="entry name" value="Methyl-accepting chemotaxis protein (MCP) signaling domain"/>
    <property type="match status" value="1"/>
</dbReference>
<dbReference type="PROSITE" id="PS50111">
    <property type="entry name" value="CHEMOTAXIS_TRANSDUC_2"/>
    <property type="match status" value="1"/>
</dbReference>
<keyword evidence="6" id="KW-1185">Reference proteome</keyword>
<sequence length="272" mass="29840">MRELLKRYVDIASFVNDFTEEDLAVAISDKEKIIKCVPGKNVKLRVSEGQLLNSDLALFQALKQRKKVTVMIPKEIHGLPMTATASPIIDEDGQIIGAIATVKNISDREELYDIIKTLAKSLNQMSQTTAQISSNANEIAVSGEKMISYVNSALIKAKETDQVVQFVQQIAKQTNLLGLNAAIEAARAGDAGRGFQVVAEEIRKLAISSNESVEKIGDVLKEIRHSVNQVLQIVENNGALTQEQASGTEEITSEINELSRLADKLDEFAYKL</sequence>
<evidence type="ECO:0000259" key="3">
    <source>
        <dbReference type="PROSITE" id="PS50111"/>
    </source>
</evidence>
<proteinExistence type="predicted"/>
<evidence type="ECO:0000313" key="6">
    <source>
        <dbReference type="Proteomes" id="UP000184465"/>
    </source>
</evidence>
<name>A0A1M6NVE0_PARC5</name>
<dbReference type="GO" id="GO:0007165">
    <property type="term" value="P:signal transduction"/>
    <property type="evidence" value="ECO:0007669"/>
    <property type="project" value="UniProtKB-KW"/>
</dbReference>
<evidence type="ECO:0000259" key="4">
    <source>
        <dbReference type="PROSITE" id="PS50113"/>
    </source>
</evidence>
<protein>
    <submittedName>
        <fullName evidence="5">Methyl-accepting chemotaxis protein (MCP) signalling domain-containing protein</fullName>
    </submittedName>
</protein>
<dbReference type="GO" id="GO:0016020">
    <property type="term" value="C:membrane"/>
    <property type="evidence" value="ECO:0007669"/>
    <property type="project" value="InterPro"/>
</dbReference>
<evidence type="ECO:0000256" key="1">
    <source>
        <dbReference type="ARBA" id="ARBA00023224"/>
    </source>
</evidence>
<dbReference type="STRING" id="1121301.SAMN02745912_01899"/>
<feature type="domain" description="PAC" evidence="4">
    <location>
        <begin position="64"/>
        <end position="117"/>
    </location>
</feature>
<dbReference type="EMBL" id="FRAG01000019">
    <property type="protein sequence ID" value="SHJ99611.1"/>
    <property type="molecule type" value="Genomic_DNA"/>
</dbReference>
<accession>A0A1M6NVE0</accession>
<organism evidence="5 6">
    <name type="scientific">Paramaledivibacter caminithermalis (strain DSM 15212 / CIP 107654 / DViRD3)</name>
    <name type="common">Clostridium caminithermale</name>
    <dbReference type="NCBI Taxonomy" id="1121301"/>
    <lineage>
        <taxon>Bacteria</taxon>
        <taxon>Bacillati</taxon>
        <taxon>Bacillota</taxon>
        <taxon>Clostridia</taxon>
        <taxon>Peptostreptococcales</taxon>
        <taxon>Caminicellaceae</taxon>
        <taxon>Paramaledivibacter</taxon>
    </lineage>
</organism>
<feature type="domain" description="Methyl-accepting transducer" evidence="3">
    <location>
        <begin position="109"/>
        <end position="272"/>
    </location>
</feature>
<dbReference type="OrthoDB" id="9807021at2"/>
<gene>
    <name evidence="5" type="ORF">SAMN02745912_01899</name>
</gene>
<dbReference type="InterPro" id="IPR004089">
    <property type="entry name" value="MCPsignal_dom"/>
</dbReference>
<reference evidence="5 6" key="1">
    <citation type="submission" date="2016-11" db="EMBL/GenBank/DDBJ databases">
        <authorList>
            <person name="Jaros S."/>
            <person name="Januszkiewicz K."/>
            <person name="Wedrychowicz H."/>
        </authorList>
    </citation>
    <scope>NUCLEOTIDE SEQUENCE [LARGE SCALE GENOMIC DNA]</scope>
    <source>
        <strain evidence="5 6">DSM 15212</strain>
    </source>
</reference>
<keyword evidence="1 2" id="KW-0807">Transducer</keyword>
<dbReference type="RefSeq" id="WP_073149248.1">
    <property type="nucleotide sequence ID" value="NZ_FRAG01000019.1"/>
</dbReference>
<dbReference type="PROSITE" id="PS50113">
    <property type="entry name" value="PAC"/>
    <property type="match status" value="1"/>
</dbReference>
<dbReference type="Proteomes" id="UP000184465">
    <property type="component" value="Unassembled WGS sequence"/>
</dbReference>